<feature type="compositionally biased region" description="Basic residues" evidence="1">
    <location>
        <begin position="259"/>
        <end position="272"/>
    </location>
</feature>
<dbReference type="OMA" id="MELAVGH"/>
<gene>
    <name evidence="2" type="ORF">TraAM80_08022</name>
</gene>
<dbReference type="GeneID" id="40331955"/>
<keyword evidence="3" id="KW-1185">Reference proteome</keyword>
<dbReference type="AlphaFoldDB" id="A0A422N2N3"/>
<dbReference type="Proteomes" id="UP000283634">
    <property type="component" value="Unassembled WGS sequence"/>
</dbReference>
<dbReference type="SUPFAM" id="SSF52540">
    <property type="entry name" value="P-loop containing nucleoside triphosphate hydrolases"/>
    <property type="match status" value="1"/>
</dbReference>
<dbReference type="OrthoDB" id="273800at2759"/>
<dbReference type="InterPro" id="IPR027417">
    <property type="entry name" value="P-loop_NTPase"/>
</dbReference>
<evidence type="ECO:0000313" key="2">
    <source>
        <dbReference type="EMBL" id="RNE99699.1"/>
    </source>
</evidence>
<proteinExistence type="predicted"/>
<dbReference type="EMBL" id="MKGL01000369">
    <property type="protein sequence ID" value="RNE99699.1"/>
    <property type="molecule type" value="Genomic_DNA"/>
</dbReference>
<feature type="compositionally biased region" description="Low complexity" evidence="1">
    <location>
        <begin position="274"/>
        <end position="294"/>
    </location>
</feature>
<evidence type="ECO:0000313" key="3">
    <source>
        <dbReference type="Proteomes" id="UP000283634"/>
    </source>
</evidence>
<evidence type="ECO:0000256" key="1">
    <source>
        <dbReference type="SAM" id="MobiDB-lite"/>
    </source>
</evidence>
<comment type="caution">
    <text evidence="2">The sequence shown here is derived from an EMBL/GenBank/DDBJ whole genome shotgun (WGS) entry which is preliminary data.</text>
</comment>
<dbReference type="VEuPathDB" id="TriTrypDB:TRSC58_03115"/>
<protein>
    <submittedName>
        <fullName evidence="2">Uncharacterized protein</fullName>
    </submittedName>
</protein>
<organism evidence="2 3">
    <name type="scientific">Trypanosoma rangeli</name>
    <dbReference type="NCBI Taxonomy" id="5698"/>
    <lineage>
        <taxon>Eukaryota</taxon>
        <taxon>Discoba</taxon>
        <taxon>Euglenozoa</taxon>
        <taxon>Kinetoplastea</taxon>
        <taxon>Metakinetoplastina</taxon>
        <taxon>Trypanosomatida</taxon>
        <taxon>Trypanosomatidae</taxon>
        <taxon>Trypanosoma</taxon>
        <taxon>Herpetosoma</taxon>
    </lineage>
</organism>
<sequence length="395" mass="43587">MSKQRRESAFALVQRLKASPVGLLPPIFQNATDGGLRQSDVLVVGGAPGTGKTTWAYRVAAQHLSCGGVVTFVFLPGSGSFQMRRFMEYLETFAVAPDLFTPSSSCHYLPQVADASTMEMRRKALLGALDRLEVVHCLDINDFFVYCNHAVATAAASRAGTQEVAVPLLLVEGCGGKGSYLYHMELAVGHEVPLCHWLLDCLQRQRRCALILIEEWGCESVGLSRPRVYSREEDSSPFALAVEEESDFLHRLRKERSQRKAVLRQHSAKRQRVSSATAMANTTATTTTTTASTSNGVTAPPPVPLPSNFVTELHSHFEGSRRLFYLYTETLPIAARGVSAVARLLQWRLTEQDTRNENKNNNAAVLTEPIRQQRWPQLAEGKARLCGEVLCVAQL</sequence>
<name>A0A422N2N3_TRYRA</name>
<dbReference type="RefSeq" id="XP_029235345.1">
    <property type="nucleotide sequence ID" value="XM_029384786.1"/>
</dbReference>
<reference evidence="2 3" key="1">
    <citation type="journal article" date="2018" name="BMC Genomics">
        <title>Genomic comparison of Trypanosoma conorhini and Trypanosoma rangeli to Trypanosoma cruzi strains of high and low virulence.</title>
        <authorList>
            <person name="Bradwell K.R."/>
            <person name="Koparde V.N."/>
            <person name="Matveyev A.V."/>
            <person name="Serrano M.G."/>
            <person name="Alves J.M."/>
            <person name="Parikh H."/>
            <person name="Huang B."/>
            <person name="Lee V."/>
            <person name="Espinosa-Alvarez O."/>
            <person name="Ortiz P.A."/>
            <person name="Costa-Martins A.G."/>
            <person name="Teixeira M.M."/>
            <person name="Buck G.A."/>
        </authorList>
    </citation>
    <scope>NUCLEOTIDE SEQUENCE [LARGE SCALE GENOMIC DNA]</scope>
    <source>
        <strain evidence="2 3">AM80</strain>
    </source>
</reference>
<accession>A0A422N2N3</accession>
<feature type="region of interest" description="Disordered" evidence="1">
    <location>
        <begin position="259"/>
        <end position="303"/>
    </location>
</feature>
<dbReference type="Gene3D" id="3.40.50.300">
    <property type="entry name" value="P-loop containing nucleotide triphosphate hydrolases"/>
    <property type="match status" value="1"/>
</dbReference>